<accession>A0A0L0HL13</accession>
<dbReference type="SUPFAM" id="SSF54529">
    <property type="entry name" value="Mitochondrial glycoprotein MAM33-like"/>
    <property type="match status" value="1"/>
</dbReference>
<evidence type="ECO:0000313" key="1">
    <source>
        <dbReference type="EMBL" id="KND01560.1"/>
    </source>
</evidence>
<evidence type="ECO:0000313" key="2">
    <source>
        <dbReference type="Proteomes" id="UP000053201"/>
    </source>
</evidence>
<dbReference type="PANTHER" id="PTHR10826">
    <property type="entry name" value="COMPLEMENT COMPONENT 1"/>
    <property type="match status" value="1"/>
</dbReference>
<dbReference type="PANTHER" id="PTHR10826:SF1">
    <property type="entry name" value="COMPLEMENT COMPONENT 1 Q SUBCOMPONENT-BINDING PROTEIN, MITOCHONDRIAL"/>
    <property type="match status" value="1"/>
</dbReference>
<dbReference type="Gene3D" id="3.10.280.10">
    <property type="entry name" value="Mitochondrial glycoprotein"/>
    <property type="match status" value="1"/>
</dbReference>
<gene>
    <name evidence="1" type="ORF">SPPG_03360</name>
</gene>
<dbReference type="AlphaFoldDB" id="A0A0L0HL13"/>
<proteinExistence type="predicted"/>
<keyword evidence="2" id="KW-1185">Reference proteome</keyword>
<dbReference type="InterPro" id="IPR036561">
    <property type="entry name" value="MAM33_sf"/>
</dbReference>
<dbReference type="OrthoDB" id="278212at2759"/>
<dbReference type="eggNOG" id="KOG2536">
    <property type="taxonomic scope" value="Eukaryota"/>
</dbReference>
<evidence type="ECO:0008006" key="3">
    <source>
        <dbReference type="Google" id="ProtNLM"/>
    </source>
</evidence>
<dbReference type="Pfam" id="PF02330">
    <property type="entry name" value="MAM33"/>
    <property type="match status" value="1"/>
</dbReference>
<reference evidence="1 2" key="1">
    <citation type="submission" date="2009-08" db="EMBL/GenBank/DDBJ databases">
        <title>The Genome Sequence of Spizellomyces punctatus strain DAOM BR117.</title>
        <authorList>
            <consortium name="The Broad Institute Genome Sequencing Platform"/>
            <person name="Russ C."/>
            <person name="Cuomo C."/>
            <person name="Shea T."/>
            <person name="Young S.K."/>
            <person name="Zeng Q."/>
            <person name="Koehrsen M."/>
            <person name="Haas B."/>
            <person name="Borodovsky M."/>
            <person name="Guigo R."/>
            <person name="Alvarado L."/>
            <person name="Berlin A."/>
            <person name="Bochicchio J."/>
            <person name="Borenstein D."/>
            <person name="Chapman S."/>
            <person name="Chen Z."/>
            <person name="Engels R."/>
            <person name="Freedman E."/>
            <person name="Gellesch M."/>
            <person name="Goldberg J."/>
            <person name="Griggs A."/>
            <person name="Gujja S."/>
            <person name="Heiman D."/>
            <person name="Hepburn T."/>
            <person name="Howarth C."/>
            <person name="Jen D."/>
            <person name="Larson L."/>
            <person name="Lewis B."/>
            <person name="Mehta T."/>
            <person name="Park D."/>
            <person name="Pearson M."/>
            <person name="Roberts A."/>
            <person name="Saif S."/>
            <person name="Shenoy N."/>
            <person name="Sisk P."/>
            <person name="Stolte C."/>
            <person name="Sykes S."/>
            <person name="Thomson T."/>
            <person name="Walk T."/>
            <person name="White J."/>
            <person name="Yandava C."/>
            <person name="Burger G."/>
            <person name="Gray M.W."/>
            <person name="Holland P.W.H."/>
            <person name="King N."/>
            <person name="Lang F.B.F."/>
            <person name="Roger A.J."/>
            <person name="Ruiz-Trillo I."/>
            <person name="Lander E."/>
            <person name="Nusbaum C."/>
        </authorList>
    </citation>
    <scope>NUCLEOTIDE SEQUENCE [LARGE SCALE GENOMIC DNA]</scope>
    <source>
        <strain evidence="1 2">DAOM BR117</strain>
    </source>
</reference>
<dbReference type="OMA" id="RWLNNVK"/>
<dbReference type="VEuPathDB" id="FungiDB:SPPG_03360"/>
<dbReference type="GO" id="GO:0005759">
    <property type="term" value="C:mitochondrial matrix"/>
    <property type="evidence" value="ECO:0007669"/>
    <property type="project" value="InterPro"/>
</dbReference>
<dbReference type="EMBL" id="KQ257454">
    <property type="protein sequence ID" value="KND01560.1"/>
    <property type="molecule type" value="Genomic_DNA"/>
</dbReference>
<protein>
    <recommendedName>
        <fullName evidence="3">Mitochondrial glyco protein</fullName>
    </recommendedName>
</protein>
<organism evidence="1 2">
    <name type="scientific">Spizellomyces punctatus (strain DAOM BR117)</name>
    <dbReference type="NCBI Taxonomy" id="645134"/>
    <lineage>
        <taxon>Eukaryota</taxon>
        <taxon>Fungi</taxon>
        <taxon>Fungi incertae sedis</taxon>
        <taxon>Chytridiomycota</taxon>
        <taxon>Chytridiomycota incertae sedis</taxon>
        <taxon>Chytridiomycetes</taxon>
        <taxon>Spizellomycetales</taxon>
        <taxon>Spizellomycetaceae</taxon>
        <taxon>Spizellomyces</taxon>
    </lineage>
</organism>
<dbReference type="GO" id="GO:0042256">
    <property type="term" value="P:cytosolic ribosome assembly"/>
    <property type="evidence" value="ECO:0007669"/>
    <property type="project" value="TreeGrafter"/>
</dbReference>
<dbReference type="FunCoup" id="A0A0L0HL13">
    <property type="interactions" value="115"/>
</dbReference>
<dbReference type="RefSeq" id="XP_016609599.1">
    <property type="nucleotide sequence ID" value="XM_016751631.1"/>
</dbReference>
<dbReference type="InterPro" id="IPR003428">
    <property type="entry name" value="MAM33"/>
</dbReference>
<dbReference type="GeneID" id="27686883"/>
<sequence length="248" mass="28077">MLFRAASRYACSLRPMMAIAARAQVPRARAFTVTPFARMSQGVVDRDLEQKLVEELKYEKEQVQGEEVPSFLKEFQNKGIWKVEDKPGEKEISLSRTFGNEKITLLFSTDALVEAQEFDEGASEEEERTLPVNLSVIIQKQSGSTDHGALDISATAQDGSFFIESVAYSPSSFLVVDQTAEGDWQRRGRFGGPVFADLDDSLQELFHNYLEERGLDESLASFIPQYVEHKEQKEYTSWLDNVAKFVKQ</sequence>
<dbReference type="InParanoid" id="A0A0L0HL13"/>
<dbReference type="STRING" id="645134.A0A0L0HL13"/>
<name>A0A0L0HL13_SPIPD</name>
<dbReference type="Proteomes" id="UP000053201">
    <property type="component" value="Unassembled WGS sequence"/>
</dbReference>